<comment type="caution">
    <text evidence="2">The sequence shown here is derived from an EMBL/GenBank/DDBJ whole genome shotgun (WGS) entry which is preliminary data.</text>
</comment>
<organism evidence="2 3">
    <name type="scientific">Novosphingobium album</name>
    <name type="common">ex Liu et al. 2023</name>
    <dbReference type="NCBI Taxonomy" id="3031130"/>
    <lineage>
        <taxon>Bacteria</taxon>
        <taxon>Pseudomonadati</taxon>
        <taxon>Pseudomonadota</taxon>
        <taxon>Alphaproteobacteria</taxon>
        <taxon>Sphingomonadales</taxon>
        <taxon>Sphingomonadaceae</taxon>
        <taxon>Novosphingobium</taxon>
    </lineage>
</organism>
<sequence>MLKKLLVVFASGTILCVVALGLAWVVGGKELHQSMLGGEGFNISFGPDAKGPRKTRTFAIDSGQTLTMEVPVDLHFSRGDEAKMVVRGPAAAIDRLVWENGHLSLKGPARLGHGLDVTIVAPQIAGLDLEAPGDIALAGLQQDQFRLRSEGAVDLTADGKVRRLDIRAAGASDLDLARLDAEDATVRVDGMGDVSIAATRNVDVEINGAGNVTLHRKPAHLRSAINGVGSIDHEY</sequence>
<reference evidence="2 3" key="1">
    <citation type="submission" date="2023-03" db="EMBL/GenBank/DDBJ databases">
        <title>NovoSphingobium album sp. nov. isolated from polycyclic aromatic hydrocarbons- and heavy-metal polluted soil.</title>
        <authorList>
            <person name="Liu Z."/>
            <person name="Wang K."/>
        </authorList>
    </citation>
    <scope>NUCLEOTIDE SEQUENCE [LARGE SCALE GENOMIC DNA]</scope>
    <source>
        <strain evidence="2 3">H3SJ31-1</strain>
    </source>
</reference>
<evidence type="ECO:0000313" key="2">
    <source>
        <dbReference type="EMBL" id="MDE8651746.1"/>
    </source>
</evidence>
<evidence type="ECO:0000313" key="3">
    <source>
        <dbReference type="Proteomes" id="UP001216253"/>
    </source>
</evidence>
<name>A0ABT5WPR1_9SPHN</name>
<accession>A0ABT5WPR1</accession>
<proteinExistence type="predicted"/>
<protein>
    <submittedName>
        <fullName evidence="2">DUF2807 domain-containing protein</fullName>
    </submittedName>
</protein>
<keyword evidence="3" id="KW-1185">Reference proteome</keyword>
<dbReference type="Pfam" id="PF10988">
    <property type="entry name" value="DUF2807"/>
    <property type="match status" value="1"/>
</dbReference>
<evidence type="ECO:0000259" key="1">
    <source>
        <dbReference type="Pfam" id="PF10988"/>
    </source>
</evidence>
<feature type="domain" description="Putative auto-transporter adhesin head GIN" evidence="1">
    <location>
        <begin position="66"/>
        <end position="218"/>
    </location>
</feature>
<dbReference type="EMBL" id="JARESE010000020">
    <property type="protein sequence ID" value="MDE8651746.1"/>
    <property type="molecule type" value="Genomic_DNA"/>
</dbReference>
<dbReference type="Gene3D" id="2.160.20.120">
    <property type="match status" value="1"/>
</dbReference>
<gene>
    <name evidence="2" type="ORF">PYV00_08425</name>
</gene>
<dbReference type="Proteomes" id="UP001216253">
    <property type="component" value="Unassembled WGS sequence"/>
</dbReference>
<dbReference type="InterPro" id="IPR021255">
    <property type="entry name" value="DUF2807"/>
</dbReference>
<dbReference type="RefSeq" id="WP_275227843.1">
    <property type="nucleotide sequence ID" value="NZ_JARESE010000020.1"/>
</dbReference>